<dbReference type="InterPro" id="IPR007387">
    <property type="entry name" value="TRAP_DctQ"/>
</dbReference>
<evidence type="ECO:0000256" key="6">
    <source>
        <dbReference type="ARBA" id="ARBA00022989"/>
    </source>
</evidence>
<proteinExistence type="inferred from homology"/>
<dbReference type="Pfam" id="PF04290">
    <property type="entry name" value="DctQ"/>
    <property type="match status" value="1"/>
</dbReference>
<organism evidence="11 12">
    <name type="scientific">Desulfobacula toluolica (strain DSM 7467 / Tol2)</name>
    <dbReference type="NCBI Taxonomy" id="651182"/>
    <lineage>
        <taxon>Bacteria</taxon>
        <taxon>Pseudomonadati</taxon>
        <taxon>Thermodesulfobacteriota</taxon>
        <taxon>Desulfobacteria</taxon>
        <taxon>Desulfobacterales</taxon>
        <taxon>Desulfobacteraceae</taxon>
        <taxon>Desulfobacula</taxon>
    </lineage>
</organism>
<sequence length="164" mass="18618">MNIFSKGLDKFSGLLKIIGAAALTVMMLLTVVDVIGRFFKHPIFGSVELVGFLATIVVATALPYTYKVDGHVGVEILVRLMSKKKQIVLELVTRTLTFILFCLITWQMFLYAMDIHETGEVSMNLEFPIYYIVYLLAFGLLIFTVTIIESIFQNIKKLRELKTK</sequence>
<evidence type="ECO:0000256" key="3">
    <source>
        <dbReference type="ARBA" id="ARBA00022475"/>
    </source>
</evidence>
<dbReference type="OrthoDB" id="5420680at2"/>
<gene>
    <name evidence="11" type="primary">dctQ3</name>
    <name evidence="11" type="ordered locus">TOL2_C03860</name>
</gene>
<evidence type="ECO:0000259" key="10">
    <source>
        <dbReference type="Pfam" id="PF04290"/>
    </source>
</evidence>
<keyword evidence="12" id="KW-1185">Reference proteome</keyword>
<keyword evidence="3" id="KW-1003">Cell membrane</keyword>
<feature type="domain" description="Tripartite ATP-independent periplasmic transporters DctQ component" evidence="10">
    <location>
        <begin position="26"/>
        <end position="156"/>
    </location>
</feature>
<dbReference type="PANTHER" id="PTHR35011">
    <property type="entry name" value="2,3-DIKETO-L-GULONATE TRAP TRANSPORTER SMALL PERMEASE PROTEIN YIAM"/>
    <property type="match status" value="1"/>
</dbReference>
<evidence type="ECO:0000256" key="5">
    <source>
        <dbReference type="ARBA" id="ARBA00022692"/>
    </source>
</evidence>
<feature type="transmembrane region" description="Helical" evidence="9">
    <location>
        <begin position="129"/>
        <end position="152"/>
    </location>
</feature>
<evidence type="ECO:0000256" key="7">
    <source>
        <dbReference type="ARBA" id="ARBA00023136"/>
    </source>
</evidence>
<dbReference type="RefSeq" id="WP_014955913.1">
    <property type="nucleotide sequence ID" value="NC_018645.1"/>
</dbReference>
<dbReference type="PANTHER" id="PTHR35011:SF10">
    <property type="entry name" value="TRAP TRANSPORTER SMALL PERMEASE PROTEIN"/>
    <property type="match status" value="1"/>
</dbReference>
<dbReference type="HOGENOM" id="CLU_086356_8_5_7"/>
<reference evidence="11 12" key="1">
    <citation type="journal article" date="2013" name="Environ. Microbiol.">
        <title>Complete genome, catabolic sub-proteomes and key-metabolites of Desulfobacula toluolica Tol2, a marine, aromatic compound-degrading, sulfate-reducing bacterium.</title>
        <authorList>
            <person name="Wohlbrand L."/>
            <person name="Jacob J.H."/>
            <person name="Kube M."/>
            <person name="Mussmann M."/>
            <person name="Jarling R."/>
            <person name="Beck A."/>
            <person name="Amann R."/>
            <person name="Wilkes H."/>
            <person name="Reinhardt R."/>
            <person name="Rabus R."/>
        </authorList>
    </citation>
    <scope>NUCLEOTIDE SEQUENCE [LARGE SCALE GENOMIC DNA]</scope>
    <source>
        <strain evidence="12">DSM 7467 / Tol2</strain>
    </source>
</reference>
<dbReference type="STRING" id="651182.TOL2_C03860"/>
<dbReference type="GO" id="GO:0005886">
    <property type="term" value="C:plasma membrane"/>
    <property type="evidence" value="ECO:0007669"/>
    <property type="project" value="UniProtKB-SubCell"/>
</dbReference>
<evidence type="ECO:0000256" key="1">
    <source>
        <dbReference type="ARBA" id="ARBA00004429"/>
    </source>
</evidence>
<keyword evidence="4" id="KW-0997">Cell inner membrane</keyword>
<feature type="transmembrane region" description="Helical" evidence="9">
    <location>
        <begin position="12"/>
        <end position="31"/>
    </location>
</feature>
<dbReference type="Proteomes" id="UP000007347">
    <property type="component" value="Chromosome"/>
</dbReference>
<evidence type="ECO:0000313" key="12">
    <source>
        <dbReference type="Proteomes" id="UP000007347"/>
    </source>
</evidence>
<feature type="transmembrane region" description="Helical" evidence="9">
    <location>
        <begin position="43"/>
        <end position="66"/>
    </location>
</feature>
<dbReference type="KEGG" id="dto:TOL2_C03860"/>
<evidence type="ECO:0000256" key="8">
    <source>
        <dbReference type="ARBA" id="ARBA00038436"/>
    </source>
</evidence>
<name>K0NCL7_DESTT</name>
<dbReference type="InterPro" id="IPR055348">
    <property type="entry name" value="DctQ"/>
</dbReference>
<evidence type="ECO:0000256" key="4">
    <source>
        <dbReference type="ARBA" id="ARBA00022519"/>
    </source>
</evidence>
<comment type="subcellular location">
    <subcellularLocation>
        <location evidence="1">Cell inner membrane</location>
        <topology evidence="1">Multi-pass membrane protein</topology>
    </subcellularLocation>
</comment>
<keyword evidence="2" id="KW-0813">Transport</keyword>
<feature type="transmembrane region" description="Helical" evidence="9">
    <location>
        <begin position="87"/>
        <end position="109"/>
    </location>
</feature>
<accession>K0NCL7</accession>
<keyword evidence="7 9" id="KW-0472">Membrane</keyword>
<comment type="similarity">
    <text evidence="8">Belongs to the TRAP transporter small permease family.</text>
</comment>
<dbReference type="EMBL" id="FO203503">
    <property type="protein sequence ID" value="CCK78556.1"/>
    <property type="molecule type" value="Genomic_DNA"/>
</dbReference>
<keyword evidence="5 9" id="KW-0812">Transmembrane</keyword>
<keyword evidence="6 9" id="KW-1133">Transmembrane helix</keyword>
<dbReference type="AlphaFoldDB" id="K0NCL7"/>
<evidence type="ECO:0000256" key="9">
    <source>
        <dbReference type="SAM" id="Phobius"/>
    </source>
</evidence>
<evidence type="ECO:0000313" key="11">
    <source>
        <dbReference type="EMBL" id="CCK78556.1"/>
    </source>
</evidence>
<dbReference type="GO" id="GO:0022857">
    <property type="term" value="F:transmembrane transporter activity"/>
    <property type="evidence" value="ECO:0007669"/>
    <property type="project" value="TreeGrafter"/>
</dbReference>
<protein>
    <submittedName>
        <fullName evidence="11">DctQ3: TRAP dicarboxylate transporter</fullName>
    </submittedName>
</protein>
<dbReference type="GO" id="GO:0015740">
    <property type="term" value="P:C4-dicarboxylate transport"/>
    <property type="evidence" value="ECO:0007669"/>
    <property type="project" value="TreeGrafter"/>
</dbReference>
<evidence type="ECO:0000256" key="2">
    <source>
        <dbReference type="ARBA" id="ARBA00022448"/>
    </source>
</evidence>